<accession>A0A8S1S4N1</accession>
<gene>
    <name evidence="1" type="ORF">POCTA_138.1.T0070296</name>
    <name evidence="2" type="ORF">POCTA_138.1.T0070297</name>
</gene>
<sequence length="151" mass="17914">MSIRVKDQLLSPQFKEIEQELSTQECRKFSTISAVEFNTPETKYRSTIGPNKMDISKDTNQMHYRNRTAKFEDEQYKLYEEIKALFLKRQSLNPALFEPKILLKTENNPKRIIIKRNHVAQSESNFSDQVIIDKIYLANQQSLKNLFTYQF</sequence>
<protein>
    <submittedName>
        <fullName evidence="2">Uncharacterized protein</fullName>
    </submittedName>
</protein>
<dbReference type="EMBL" id="CAJJDP010000006">
    <property type="protein sequence ID" value="CAD8136249.1"/>
    <property type="molecule type" value="Genomic_DNA"/>
</dbReference>
<keyword evidence="3" id="KW-1185">Reference proteome</keyword>
<dbReference type="AlphaFoldDB" id="A0A8S1S4N1"/>
<proteinExistence type="predicted"/>
<dbReference type="EMBL" id="CAJJDP010000006">
    <property type="protein sequence ID" value="CAD8136251.1"/>
    <property type="molecule type" value="Genomic_DNA"/>
</dbReference>
<dbReference type="OMA" id="DEQYKLC"/>
<dbReference type="Proteomes" id="UP000683925">
    <property type="component" value="Unassembled WGS sequence"/>
</dbReference>
<evidence type="ECO:0000313" key="1">
    <source>
        <dbReference type="EMBL" id="CAD8136249.1"/>
    </source>
</evidence>
<comment type="caution">
    <text evidence="2">The sequence shown here is derived from an EMBL/GenBank/DDBJ whole genome shotgun (WGS) entry which is preliminary data.</text>
</comment>
<evidence type="ECO:0000313" key="3">
    <source>
        <dbReference type="Proteomes" id="UP000683925"/>
    </source>
</evidence>
<reference evidence="2" key="1">
    <citation type="submission" date="2021-01" db="EMBL/GenBank/DDBJ databases">
        <authorList>
            <consortium name="Genoscope - CEA"/>
            <person name="William W."/>
        </authorList>
    </citation>
    <scope>NUCLEOTIDE SEQUENCE</scope>
</reference>
<organism evidence="2 3">
    <name type="scientific">Paramecium octaurelia</name>
    <dbReference type="NCBI Taxonomy" id="43137"/>
    <lineage>
        <taxon>Eukaryota</taxon>
        <taxon>Sar</taxon>
        <taxon>Alveolata</taxon>
        <taxon>Ciliophora</taxon>
        <taxon>Intramacronucleata</taxon>
        <taxon>Oligohymenophorea</taxon>
        <taxon>Peniculida</taxon>
        <taxon>Parameciidae</taxon>
        <taxon>Paramecium</taxon>
    </lineage>
</organism>
<name>A0A8S1S4N1_PAROT</name>
<evidence type="ECO:0000313" key="2">
    <source>
        <dbReference type="EMBL" id="CAD8136251.1"/>
    </source>
</evidence>
<dbReference type="OrthoDB" id="291598at2759"/>